<accession>A0A1L3M059</accession>
<dbReference type="Proteomes" id="UP000182306">
    <property type="component" value="Plasmid C"/>
</dbReference>
<reference evidence="1 2" key="1">
    <citation type="submission" date="2015-10" db="EMBL/GenBank/DDBJ databases">
        <title>Genomic differences between typical nodule nitrogen-fixing rhizobial strains and those coming from bean seeds.</title>
        <authorList>
            <person name="Peralta H."/>
            <person name="Aguilar-Vera A."/>
            <person name="Diaz R."/>
            <person name="Mora Y."/>
            <person name="Martinez-Batallar G."/>
            <person name="Salazar E."/>
            <person name="Vargas-Lagunas C."/>
            <person name="Encarnacion S."/>
            <person name="Girard L."/>
            <person name="Mora J."/>
        </authorList>
    </citation>
    <scope>NUCLEOTIDE SEQUENCE [LARGE SCALE GENOMIC DNA]</scope>
    <source>
        <strain evidence="1 2">CFNEI 73</strain>
        <plasmid evidence="1 2">C</plasmid>
    </source>
</reference>
<organism evidence="1 2">
    <name type="scientific">Sinorhizobium americanum</name>
    <dbReference type="NCBI Taxonomy" id="194963"/>
    <lineage>
        <taxon>Bacteria</taxon>
        <taxon>Pseudomonadati</taxon>
        <taxon>Pseudomonadota</taxon>
        <taxon>Alphaproteobacteria</taxon>
        <taxon>Hyphomicrobiales</taxon>
        <taxon>Rhizobiaceae</taxon>
        <taxon>Sinorhizobium/Ensifer group</taxon>
        <taxon>Sinorhizobium</taxon>
    </lineage>
</organism>
<dbReference type="AlphaFoldDB" id="A0A1L3M059"/>
<proteinExistence type="predicted"/>
<name>A0A1L3M059_9HYPH</name>
<gene>
    <name evidence="1" type="ORF">SAMCFNEI73_pC2010</name>
</gene>
<keyword evidence="1" id="KW-0614">Plasmid</keyword>
<sequence>MFVCIVLSSRRCGWSFSAGRILCRDYSQTRQRRRYRMEGMPHAPVRATSGT</sequence>
<dbReference type="EMBL" id="CP013110">
    <property type="protein sequence ID" value="APG95708.1"/>
    <property type="molecule type" value="Genomic_DNA"/>
</dbReference>
<geneLocation type="plasmid" evidence="1 2">
    <name>C</name>
</geneLocation>
<evidence type="ECO:0000313" key="2">
    <source>
        <dbReference type="Proteomes" id="UP000182306"/>
    </source>
</evidence>
<protein>
    <submittedName>
        <fullName evidence="1">Uncharacterized protein</fullName>
    </submittedName>
</protein>
<evidence type="ECO:0000313" key="1">
    <source>
        <dbReference type="EMBL" id="APG95708.1"/>
    </source>
</evidence>
<dbReference type="KEGG" id="same:SAMCFNEI73_pC2010"/>
<keyword evidence="2" id="KW-1185">Reference proteome</keyword>